<sequence>MPTSTGARPRGRSDGQTACTTWLLTLPPGAALTATETALRADRGQKVAIGLTGLPDVPAKRTGATASWKSH</sequence>
<accession>D2PV76</accession>
<dbReference type="EMBL" id="CP001736">
    <property type="protein sequence ID" value="ADB33357.1"/>
    <property type="molecule type" value="Genomic_DNA"/>
</dbReference>
<keyword evidence="2" id="KW-1185">Reference proteome</keyword>
<evidence type="ECO:0000313" key="1">
    <source>
        <dbReference type="EMBL" id="ADB33357.1"/>
    </source>
</evidence>
<protein>
    <submittedName>
        <fullName evidence="1">Uncharacterized protein</fullName>
    </submittedName>
</protein>
<dbReference type="Proteomes" id="UP000007967">
    <property type="component" value="Chromosome"/>
</dbReference>
<proteinExistence type="predicted"/>
<reference evidence="1 2" key="2">
    <citation type="journal article" date="2010" name="Stand. Genomic Sci.">
        <title>Complete genome sequence of Kribbella flavida type strain (IFO 14399).</title>
        <authorList>
            <person name="Pukall R."/>
            <person name="Lapidus A."/>
            <person name="Glavina Del Rio T."/>
            <person name="Copeland A."/>
            <person name="Tice H."/>
            <person name="Cheng J.-F."/>
            <person name="Lucas S."/>
            <person name="Chen F."/>
            <person name="Nolan M."/>
            <person name="LaButti K."/>
            <person name="Pati A."/>
            <person name="Ivanova N."/>
            <person name="Mavrommatis K."/>
            <person name="Mikhailova N."/>
            <person name="Pitluck S."/>
            <person name="Bruce D."/>
            <person name="Goodwin L."/>
            <person name="Land M."/>
            <person name="Hauser L."/>
            <person name="Chang Y.-J."/>
            <person name="Jeffries C.D."/>
            <person name="Chen A."/>
            <person name="Palaniappan K."/>
            <person name="Chain P."/>
            <person name="Rohde M."/>
            <person name="Goeker M."/>
            <person name="Bristow J."/>
            <person name="Eisen J.A."/>
            <person name="Markowitz V."/>
            <person name="Hugenholtz P."/>
            <person name="Kyrpides N.C."/>
            <person name="Klenk H.-P."/>
            <person name="Brettin T."/>
        </authorList>
    </citation>
    <scope>NUCLEOTIDE SEQUENCE [LARGE SCALE GENOMIC DNA]</scope>
    <source>
        <strain evidence="2">DSM 17836 / JCM 10339 / NBRC 14399</strain>
    </source>
</reference>
<evidence type="ECO:0000313" key="2">
    <source>
        <dbReference type="Proteomes" id="UP000007967"/>
    </source>
</evidence>
<organism evidence="1 2">
    <name type="scientific">Kribbella flavida (strain DSM 17836 / JCM 10339 / NBRC 14399)</name>
    <dbReference type="NCBI Taxonomy" id="479435"/>
    <lineage>
        <taxon>Bacteria</taxon>
        <taxon>Bacillati</taxon>
        <taxon>Actinomycetota</taxon>
        <taxon>Actinomycetes</taxon>
        <taxon>Propionibacteriales</taxon>
        <taxon>Kribbellaceae</taxon>
        <taxon>Kribbella</taxon>
    </lineage>
</organism>
<dbReference type="KEGG" id="kfl:Kfla_4323"/>
<name>D2PV76_KRIFD</name>
<dbReference type="AlphaFoldDB" id="D2PV76"/>
<gene>
    <name evidence="1" type="ordered locus">Kfla_4323</name>
</gene>
<dbReference type="STRING" id="479435.Kfla_4323"/>
<dbReference type="HOGENOM" id="CLU_2734790_0_0_11"/>
<reference evidence="2" key="1">
    <citation type="submission" date="2009-09" db="EMBL/GenBank/DDBJ databases">
        <title>The complete genome of Kribbella flavida DSM 17836.</title>
        <authorList>
            <consortium name="US DOE Joint Genome Institute (JGI-PGF)"/>
            <person name="Lucas S."/>
            <person name="Copeland A."/>
            <person name="Lapidus A."/>
            <person name="Glavina del Rio T."/>
            <person name="Dalin E."/>
            <person name="Tice H."/>
            <person name="Bruce D."/>
            <person name="Goodwin L."/>
            <person name="Pitluck S."/>
            <person name="Kyrpides N."/>
            <person name="Mavromatis K."/>
            <person name="Ivanova N."/>
            <person name="Saunders E."/>
            <person name="Brettin T."/>
            <person name="Detter J.C."/>
            <person name="Han C."/>
            <person name="Larimer F."/>
            <person name="Land M."/>
            <person name="Hauser L."/>
            <person name="Markowitz V."/>
            <person name="Cheng J.-F."/>
            <person name="Hugenholtz P."/>
            <person name="Woyke T."/>
            <person name="Wu D."/>
            <person name="Pukall R."/>
            <person name="Klenk H.-P."/>
            <person name="Eisen J.A."/>
        </authorList>
    </citation>
    <scope>NUCLEOTIDE SEQUENCE [LARGE SCALE GENOMIC DNA]</scope>
    <source>
        <strain evidence="2">DSM 17836 / JCM 10339 / NBRC 14399</strain>
    </source>
</reference>